<dbReference type="Gene3D" id="3.40.50.300">
    <property type="entry name" value="P-loop containing nucleotide triphosphate hydrolases"/>
    <property type="match status" value="1"/>
</dbReference>
<evidence type="ECO:0000259" key="1">
    <source>
        <dbReference type="Pfam" id="PF13166"/>
    </source>
</evidence>
<dbReference type="InterPro" id="IPR026866">
    <property type="entry name" value="CR006_AAA"/>
</dbReference>
<evidence type="ECO:0000313" key="3">
    <source>
        <dbReference type="Proteomes" id="UP001597211"/>
    </source>
</evidence>
<organism evidence="2 3">
    <name type="scientific">Paenibacillus timonensis</name>
    <dbReference type="NCBI Taxonomy" id="225915"/>
    <lineage>
        <taxon>Bacteria</taxon>
        <taxon>Bacillati</taxon>
        <taxon>Bacillota</taxon>
        <taxon>Bacilli</taxon>
        <taxon>Bacillales</taxon>
        <taxon>Paenibacillaceae</taxon>
        <taxon>Paenibacillus</taxon>
    </lineage>
</organism>
<proteinExistence type="predicted"/>
<gene>
    <name evidence="2" type="ORF">ACFQ2Z_13225</name>
</gene>
<reference evidence="3" key="1">
    <citation type="journal article" date="2019" name="Int. J. Syst. Evol. Microbiol.">
        <title>The Global Catalogue of Microorganisms (GCM) 10K type strain sequencing project: providing services to taxonomists for standard genome sequencing and annotation.</title>
        <authorList>
            <consortium name="The Broad Institute Genomics Platform"/>
            <consortium name="The Broad Institute Genome Sequencing Center for Infectious Disease"/>
            <person name="Wu L."/>
            <person name="Ma J."/>
        </authorList>
    </citation>
    <scope>NUCLEOTIDE SEQUENCE [LARGE SCALE GENOMIC DNA]</scope>
    <source>
        <strain evidence="3">CCUG 48216</strain>
    </source>
</reference>
<dbReference type="RefSeq" id="WP_240269504.1">
    <property type="nucleotide sequence ID" value="NZ_JAKSXN010000027.1"/>
</dbReference>
<accession>A0ABW3SDJ3</accession>
<dbReference type="EMBL" id="JBHTKZ010000024">
    <property type="protein sequence ID" value="MFD1182322.1"/>
    <property type="molecule type" value="Genomic_DNA"/>
</dbReference>
<dbReference type="SUPFAM" id="SSF52540">
    <property type="entry name" value="P-loop containing nucleoside triphosphate hydrolases"/>
    <property type="match status" value="1"/>
</dbReference>
<comment type="caution">
    <text evidence="2">The sequence shown here is derived from an EMBL/GenBank/DDBJ whole genome shotgun (WGS) entry which is preliminary data.</text>
</comment>
<sequence length="225" mass="26490">MKPALRKINKLETDQDIDKKIIVFDDPISSLDNHRKRYTADQVITYTNKARQVIVLTHDIFFARMLWEKYTEKRTALSQLCIKREGVSDSTIDIWDVEEETRSDYYQGYFTLAEYLEGTSSNLRAVAMSIRPLIEGNLRIRFPKDFKSNEWLGDFIKKVRDSTSIPLVEMKSHLTELESINDFSKRFHHDRDPFSHTEPINETELESFVRRTLDIIRGVHNVPTF</sequence>
<name>A0ABW3SDJ3_9BACL</name>
<dbReference type="Pfam" id="PF13166">
    <property type="entry name" value="AAA_13"/>
    <property type="match status" value="1"/>
</dbReference>
<evidence type="ECO:0000313" key="2">
    <source>
        <dbReference type="EMBL" id="MFD1182322.1"/>
    </source>
</evidence>
<dbReference type="Proteomes" id="UP001597211">
    <property type="component" value="Unassembled WGS sequence"/>
</dbReference>
<feature type="domain" description="Protein CR006 P-loop" evidence="1">
    <location>
        <begin position="10"/>
        <end position="183"/>
    </location>
</feature>
<dbReference type="InterPro" id="IPR027417">
    <property type="entry name" value="P-loop_NTPase"/>
</dbReference>
<protein>
    <submittedName>
        <fullName evidence="2">AAA family ATPase</fullName>
    </submittedName>
</protein>
<keyword evidence="3" id="KW-1185">Reference proteome</keyword>